<evidence type="ECO:0000259" key="7">
    <source>
        <dbReference type="PROSITE" id="PS50042"/>
    </source>
</evidence>
<evidence type="ECO:0000256" key="6">
    <source>
        <dbReference type="SAM" id="Phobius"/>
    </source>
</evidence>
<feature type="transmembrane region" description="Helical" evidence="6">
    <location>
        <begin position="383"/>
        <end position="403"/>
    </location>
</feature>
<dbReference type="EMBL" id="JALJOS010000004">
    <property type="protein sequence ID" value="KAK9840155.1"/>
    <property type="molecule type" value="Genomic_DNA"/>
</dbReference>
<dbReference type="AlphaFoldDB" id="A0AAW1S2U1"/>
<dbReference type="Proteomes" id="UP001438707">
    <property type="component" value="Unassembled WGS sequence"/>
</dbReference>
<feature type="transmembrane region" description="Helical" evidence="6">
    <location>
        <begin position="583"/>
        <end position="605"/>
    </location>
</feature>
<dbReference type="InterPro" id="IPR002645">
    <property type="entry name" value="STAS_dom"/>
</dbReference>
<comment type="subcellular location">
    <subcellularLocation>
        <location evidence="1">Membrane</location>
        <topology evidence="1">Multi-pass membrane protein</topology>
    </subcellularLocation>
</comment>
<dbReference type="Gene3D" id="2.60.120.10">
    <property type="entry name" value="Jelly Rolls"/>
    <property type="match status" value="1"/>
</dbReference>
<feature type="transmembrane region" description="Helical" evidence="6">
    <location>
        <begin position="528"/>
        <end position="546"/>
    </location>
</feature>
<evidence type="ECO:0000259" key="8">
    <source>
        <dbReference type="PROSITE" id="PS50801"/>
    </source>
</evidence>
<feature type="region of interest" description="Disordered" evidence="5">
    <location>
        <begin position="145"/>
        <end position="170"/>
    </location>
</feature>
<feature type="region of interest" description="Disordered" evidence="5">
    <location>
        <begin position="75"/>
        <end position="94"/>
    </location>
</feature>
<keyword evidence="10" id="KW-1185">Reference proteome</keyword>
<evidence type="ECO:0000313" key="9">
    <source>
        <dbReference type="EMBL" id="KAK9840155.1"/>
    </source>
</evidence>
<dbReference type="InterPro" id="IPR018490">
    <property type="entry name" value="cNMP-bd_dom_sf"/>
</dbReference>
<feature type="region of interest" description="Disordered" evidence="5">
    <location>
        <begin position="1"/>
        <end position="61"/>
    </location>
</feature>
<feature type="transmembrane region" description="Helical" evidence="6">
    <location>
        <begin position="191"/>
        <end position="213"/>
    </location>
</feature>
<evidence type="ECO:0000256" key="2">
    <source>
        <dbReference type="ARBA" id="ARBA00022692"/>
    </source>
</evidence>
<dbReference type="InterPro" id="IPR052706">
    <property type="entry name" value="Membrane-Transporter-like"/>
</dbReference>
<organism evidence="9 10">
    <name type="scientific">Apatococcus lobatus</name>
    <dbReference type="NCBI Taxonomy" id="904363"/>
    <lineage>
        <taxon>Eukaryota</taxon>
        <taxon>Viridiplantae</taxon>
        <taxon>Chlorophyta</taxon>
        <taxon>core chlorophytes</taxon>
        <taxon>Trebouxiophyceae</taxon>
        <taxon>Chlorellales</taxon>
        <taxon>Chlorellaceae</taxon>
        <taxon>Apatococcus</taxon>
    </lineage>
</organism>
<feature type="domain" description="STAS" evidence="8">
    <location>
        <begin position="655"/>
        <end position="805"/>
    </location>
</feature>
<feature type="transmembrane region" description="Helical" evidence="6">
    <location>
        <begin position="321"/>
        <end position="342"/>
    </location>
</feature>
<dbReference type="Pfam" id="PF00916">
    <property type="entry name" value="Sulfate_transp"/>
    <property type="match status" value="1"/>
</dbReference>
<evidence type="ECO:0000313" key="10">
    <source>
        <dbReference type="Proteomes" id="UP001438707"/>
    </source>
</evidence>
<dbReference type="CDD" id="cd07042">
    <property type="entry name" value="STAS_SulP_like_sulfate_transporter"/>
    <property type="match status" value="1"/>
</dbReference>
<feature type="transmembrane region" description="Helical" evidence="6">
    <location>
        <begin position="496"/>
        <end position="516"/>
    </location>
</feature>
<gene>
    <name evidence="9" type="ORF">WJX74_004277</name>
</gene>
<dbReference type="PROSITE" id="PS50042">
    <property type="entry name" value="CNMP_BINDING_3"/>
    <property type="match status" value="1"/>
</dbReference>
<dbReference type="Pfam" id="PF00027">
    <property type="entry name" value="cNMP_binding"/>
    <property type="match status" value="1"/>
</dbReference>
<dbReference type="PANTHER" id="PTHR43310:SF2">
    <property type="entry name" value="SLC26A_SULP TRANSPORTER DOMAIN-CONTAINING PROTEIN"/>
    <property type="match status" value="1"/>
</dbReference>
<proteinExistence type="predicted"/>
<dbReference type="Gene3D" id="3.30.750.24">
    <property type="entry name" value="STAS domain"/>
    <property type="match status" value="1"/>
</dbReference>
<feature type="compositionally biased region" description="Polar residues" evidence="5">
    <location>
        <begin position="25"/>
        <end position="43"/>
    </location>
</feature>
<reference evidence="9 10" key="1">
    <citation type="journal article" date="2024" name="Nat. Commun.">
        <title>Phylogenomics reveals the evolutionary origins of lichenization in chlorophyte algae.</title>
        <authorList>
            <person name="Puginier C."/>
            <person name="Libourel C."/>
            <person name="Otte J."/>
            <person name="Skaloud P."/>
            <person name="Haon M."/>
            <person name="Grisel S."/>
            <person name="Petersen M."/>
            <person name="Berrin J.G."/>
            <person name="Delaux P.M."/>
            <person name="Dal Grande F."/>
            <person name="Keller J."/>
        </authorList>
    </citation>
    <scope>NUCLEOTIDE SEQUENCE [LARGE SCALE GENOMIC DNA]</scope>
    <source>
        <strain evidence="9 10">SAG 2145</strain>
    </source>
</reference>
<evidence type="ECO:0008006" key="11">
    <source>
        <dbReference type="Google" id="ProtNLM"/>
    </source>
</evidence>
<dbReference type="SUPFAM" id="SSF52091">
    <property type="entry name" value="SpoIIaa-like"/>
    <property type="match status" value="1"/>
</dbReference>
<dbReference type="PANTHER" id="PTHR43310">
    <property type="entry name" value="SULFATE TRANSPORTER YBAR-RELATED"/>
    <property type="match status" value="1"/>
</dbReference>
<feature type="transmembrane region" description="Helical" evidence="6">
    <location>
        <begin position="354"/>
        <end position="377"/>
    </location>
</feature>
<feature type="transmembrane region" description="Helical" evidence="6">
    <location>
        <begin position="256"/>
        <end position="273"/>
    </location>
</feature>
<evidence type="ECO:0000256" key="5">
    <source>
        <dbReference type="SAM" id="MobiDB-lite"/>
    </source>
</evidence>
<feature type="domain" description="Cyclic nucleotide-binding" evidence="7">
    <location>
        <begin position="861"/>
        <end position="989"/>
    </location>
</feature>
<feature type="transmembrane region" description="Helical" evidence="6">
    <location>
        <begin position="456"/>
        <end position="476"/>
    </location>
</feature>
<dbReference type="InterPro" id="IPR000595">
    <property type="entry name" value="cNMP-bd_dom"/>
</dbReference>
<evidence type="ECO:0000256" key="4">
    <source>
        <dbReference type="ARBA" id="ARBA00023136"/>
    </source>
</evidence>
<dbReference type="SUPFAM" id="SSF51206">
    <property type="entry name" value="cAMP-binding domain-like"/>
    <property type="match status" value="1"/>
</dbReference>
<keyword evidence="4 6" id="KW-0472">Membrane</keyword>
<protein>
    <recommendedName>
        <fullName evidence="11">Sulfate transporter</fullName>
    </recommendedName>
</protein>
<name>A0AAW1S2U1_9CHLO</name>
<feature type="transmembrane region" description="Helical" evidence="6">
    <location>
        <begin position="552"/>
        <end position="571"/>
    </location>
</feature>
<sequence length="1008" mass="109248">MSSGRARSALSESLLGRVSQHRQALHSQETPQSVSLDITSSPRDSGEGSFEGRTPVDHRNTPFYGSPWPHLMRAGQAGSFPQRASMPARPRDMSPSRIQRGFGEPPPIFARDPQHTPRAASLDVTAPLPDTIPESPQRRLSRVSYAASEGRAASSTDGHPESGNDSMGYWDANGAAQEYSQPRGHSLGNELLYGLINTIVSIPAMISFAAIIFQSSAYQSYLDPMAKLALFASSIHQLVFTLKSTLPFAVGQVQDVGLIFLSAMASSIANICMDNDRSKAEALGTSLLTLAISTALVGLGTFLIGQFRLATLVQYVPLPVVAGYLAFVGLFCLQAGLALAAGVEINMVSQWANLLAVGPAVKALPAFATALSMMWVMRKIRNAAALPCFLITVPLVFHAVLFFKGLTLADAADAGWVSHPTKGADQFWDVYRLFNIKSLTLEGIYLPAMWVQIPKLLGLFFVVAFGSSLDIAAIQAEMPTPLDFNSELKTVGLSNAITGLVGAGFTGSYIFSQTLFALRGGVSTKIQGFVIAISQASLFFLPISVVQYVPNFYFGALLMVFGIEILFDWLVAPFGRVSRAEYLLLWGTFLAIVNTNLEVGIAAGIVAATLYFAYAYAKVHVTAFTVVPCRSGVVRSPKQRAVLELLSGRMASVCLSGYIFFGSSITISHKVAAVADEMLSRHDGEAEKQHGLCRSRRMARSASALLEDQMLRPRVQATLAHAPCFVLLDLKGVQGLDATAAQTFGTMWNSLQRSGVELVLTHMGHGSTRRLLEAHGITSAAGDPKSLQQGACRSFDSMEEGAQYCEERLLEVAVAHKLCRPPSKRMTLEETLRTHVDLQQDDLQAGLDLSKMAIQLRDHHLKHVQYEAGDVIFSPGDPSDDIYIIEAGSVSMKTNFVSFTNQDEQPVSVCLGNGQAEFEQTPSAPDRKFEFGPGSIMGTTDFFLKRHRSYSITCTSPTHVYRLSRSALPQLSASSPQVLNLLLMIILRTSFLDSSHVLEVLERSNAAR</sequence>
<dbReference type="InterPro" id="IPR014710">
    <property type="entry name" value="RmlC-like_jellyroll"/>
</dbReference>
<evidence type="ECO:0000256" key="1">
    <source>
        <dbReference type="ARBA" id="ARBA00004141"/>
    </source>
</evidence>
<keyword evidence="3 6" id="KW-1133">Transmembrane helix</keyword>
<keyword evidence="2 6" id="KW-0812">Transmembrane</keyword>
<comment type="caution">
    <text evidence="9">The sequence shown here is derived from an EMBL/GenBank/DDBJ whole genome shotgun (WGS) entry which is preliminary data.</text>
</comment>
<accession>A0AAW1S2U1</accession>
<evidence type="ECO:0000256" key="3">
    <source>
        <dbReference type="ARBA" id="ARBA00022989"/>
    </source>
</evidence>
<dbReference type="InterPro" id="IPR036513">
    <property type="entry name" value="STAS_dom_sf"/>
</dbReference>
<dbReference type="PROSITE" id="PS50801">
    <property type="entry name" value="STAS"/>
    <property type="match status" value="1"/>
</dbReference>
<dbReference type="Pfam" id="PF01740">
    <property type="entry name" value="STAS"/>
    <property type="match status" value="1"/>
</dbReference>
<dbReference type="CDD" id="cd00038">
    <property type="entry name" value="CAP_ED"/>
    <property type="match status" value="1"/>
</dbReference>
<dbReference type="InterPro" id="IPR011547">
    <property type="entry name" value="SLC26A/SulP_dom"/>
</dbReference>
<dbReference type="GO" id="GO:0016020">
    <property type="term" value="C:membrane"/>
    <property type="evidence" value="ECO:0007669"/>
    <property type="project" value="UniProtKB-SubCell"/>
</dbReference>
<feature type="transmembrane region" description="Helical" evidence="6">
    <location>
        <begin position="285"/>
        <end position="309"/>
    </location>
</feature>